<dbReference type="Pfam" id="PF04542">
    <property type="entry name" value="Sigma70_r2"/>
    <property type="match status" value="1"/>
</dbReference>
<evidence type="ECO:0000259" key="6">
    <source>
        <dbReference type="PROSITE" id="PS00715"/>
    </source>
</evidence>
<evidence type="ECO:0000313" key="8">
    <source>
        <dbReference type="EMBL" id="MFD0949458.1"/>
    </source>
</evidence>
<dbReference type="PROSITE" id="PS00716">
    <property type="entry name" value="SIGMA70_2"/>
    <property type="match status" value="1"/>
</dbReference>
<evidence type="ECO:0000259" key="7">
    <source>
        <dbReference type="PROSITE" id="PS00716"/>
    </source>
</evidence>
<dbReference type="InterPro" id="IPR014284">
    <property type="entry name" value="RNA_pol_sigma-70_dom"/>
</dbReference>
<dbReference type="InterPro" id="IPR007630">
    <property type="entry name" value="RNA_pol_sigma70_r4"/>
</dbReference>
<comment type="caution">
    <text evidence="8">The sequence shown here is derived from an EMBL/GenBank/DDBJ whole genome shotgun (WGS) entry which is preliminary data.</text>
</comment>
<dbReference type="EMBL" id="JBHTIT010000001">
    <property type="protein sequence ID" value="MFD0949458.1"/>
    <property type="molecule type" value="Genomic_DNA"/>
</dbReference>
<dbReference type="PANTHER" id="PTHR30385:SF7">
    <property type="entry name" value="RNA POLYMERASE SIGMA FACTOR FLIA"/>
    <property type="match status" value="1"/>
</dbReference>
<dbReference type="PROSITE" id="PS00715">
    <property type="entry name" value="SIGMA70_1"/>
    <property type="match status" value="1"/>
</dbReference>
<dbReference type="Pfam" id="PF04539">
    <property type="entry name" value="Sigma70_r3"/>
    <property type="match status" value="1"/>
</dbReference>
<gene>
    <name evidence="8" type="ORF">ACFQ0F_03480</name>
</gene>
<dbReference type="InterPro" id="IPR013324">
    <property type="entry name" value="RNA_pol_sigma_r3/r4-like"/>
</dbReference>
<dbReference type="PRINTS" id="PR00046">
    <property type="entry name" value="SIGMA70FCT"/>
</dbReference>
<dbReference type="InterPro" id="IPR007627">
    <property type="entry name" value="RNA_pol_sigma70_r2"/>
</dbReference>
<dbReference type="Proteomes" id="UP001597044">
    <property type="component" value="Unassembled WGS sequence"/>
</dbReference>
<sequence length="243" mass="26907">MNAHVTYQSVAMGSRDELVMRHAGLVKKIAYHMAGRMPASVEADDLIQAGMMGLLEAASHFENDKGASFETFASIRIRGAMLDQVRREGWAPRTLTKRVRDMSQAMRRVEHRKGREASGAEVASEMGIGLVEYHELLRDAGSLKVFSLDQLSEDGFDAPESDDSTDKPLGALLEAGFTEALATQIDSLPEREKMVLALYYERGLNLKEIGEVLEVSESRVSQIHSQAVLRLRSRLGEWTEVAA</sequence>
<evidence type="ECO:0000256" key="4">
    <source>
        <dbReference type="ARBA" id="ARBA00023163"/>
    </source>
</evidence>
<accession>A0ABW3HGQ8</accession>
<evidence type="ECO:0000313" key="9">
    <source>
        <dbReference type="Proteomes" id="UP001597044"/>
    </source>
</evidence>
<dbReference type="SUPFAM" id="SSF88659">
    <property type="entry name" value="Sigma3 and sigma4 domains of RNA polymerase sigma factors"/>
    <property type="match status" value="2"/>
</dbReference>
<proteinExistence type="inferred from homology"/>
<dbReference type="Gene3D" id="1.20.140.160">
    <property type="match status" value="1"/>
</dbReference>
<dbReference type="NCBIfam" id="NF005413">
    <property type="entry name" value="PRK06986.1"/>
    <property type="match status" value="1"/>
</dbReference>
<dbReference type="Pfam" id="PF04545">
    <property type="entry name" value="Sigma70_r4"/>
    <property type="match status" value="1"/>
</dbReference>
<keyword evidence="4 5" id="KW-0804">Transcription</keyword>
<dbReference type="InterPro" id="IPR012845">
    <property type="entry name" value="RNA_pol_sigma_FliA_WhiG"/>
</dbReference>
<dbReference type="PANTHER" id="PTHR30385">
    <property type="entry name" value="SIGMA FACTOR F FLAGELLAR"/>
    <property type="match status" value="1"/>
</dbReference>
<protein>
    <recommendedName>
        <fullName evidence="5">RNA polymerase sigma factor</fullName>
    </recommendedName>
</protein>
<evidence type="ECO:0000256" key="1">
    <source>
        <dbReference type="ARBA" id="ARBA00023015"/>
    </source>
</evidence>
<dbReference type="NCBIfam" id="TIGR02479">
    <property type="entry name" value="FliA_WhiG"/>
    <property type="match status" value="1"/>
</dbReference>
<keyword evidence="3 5" id="KW-0238">DNA-binding</keyword>
<keyword evidence="9" id="KW-1185">Reference proteome</keyword>
<comment type="function">
    <text evidence="5">Sigma factors are initiation factors that promote the attachment of RNA polymerase to specific initiation sites and are then released.</text>
</comment>
<organism evidence="8 9">
    <name type="scientific">Paraperlucidibaca wandonensis</name>
    <dbReference type="NCBI Taxonomy" id="1268273"/>
    <lineage>
        <taxon>Bacteria</taxon>
        <taxon>Pseudomonadati</taxon>
        <taxon>Pseudomonadota</taxon>
        <taxon>Gammaproteobacteria</taxon>
        <taxon>Moraxellales</taxon>
        <taxon>Moraxellaceae</taxon>
        <taxon>Paraperlucidibaca</taxon>
    </lineage>
</organism>
<dbReference type="SUPFAM" id="SSF88946">
    <property type="entry name" value="Sigma2 domain of RNA polymerase sigma factors"/>
    <property type="match status" value="1"/>
</dbReference>
<dbReference type="Gene3D" id="1.10.1740.10">
    <property type="match status" value="1"/>
</dbReference>
<dbReference type="InterPro" id="IPR000943">
    <property type="entry name" value="RNA_pol_sigma70"/>
</dbReference>
<feature type="domain" description="RNA polymerase sigma-70" evidence="7">
    <location>
        <begin position="205"/>
        <end position="231"/>
    </location>
</feature>
<dbReference type="NCBIfam" id="TIGR02937">
    <property type="entry name" value="sigma70-ECF"/>
    <property type="match status" value="1"/>
</dbReference>
<keyword evidence="1 5" id="KW-0805">Transcription regulation</keyword>
<reference evidence="9" key="1">
    <citation type="journal article" date="2019" name="Int. J. Syst. Evol. Microbiol.">
        <title>The Global Catalogue of Microorganisms (GCM) 10K type strain sequencing project: providing services to taxonomists for standard genome sequencing and annotation.</title>
        <authorList>
            <consortium name="The Broad Institute Genomics Platform"/>
            <consortium name="The Broad Institute Genome Sequencing Center for Infectious Disease"/>
            <person name="Wu L."/>
            <person name="Ma J."/>
        </authorList>
    </citation>
    <scope>NUCLEOTIDE SEQUENCE [LARGE SCALE GENOMIC DNA]</scope>
    <source>
        <strain evidence="9">CCUG 63419</strain>
    </source>
</reference>
<evidence type="ECO:0000256" key="3">
    <source>
        <dbReference type="ARBA" id="ARBA00023125"/>
    </source>
</evidence>
<evidence type="ECO:0000256" key="2">
    <source>
        <dbReference type="ARBA" id="ARBA00023082"/>
    </source>
</evidence>
<feature type="domain" description="RNA polymerase sigma-70" evidence="6">
    <location>
        <begin position="45"/>
        <end position="58"/>
    </location>
</feature>
<evidence type="ECO:0000256" key="5">
    <source>
        <dbReference type="RuleBase" id="RU362124"/>
    </source>
</evidence>
<dbReference type="InterPro" id="IPR013325">
    <property type="entry name" value="RNA_pol_sigma_r2"/>
</dbReference>
<dbReference type="RefSeq" id="WP_340674575.1">
    <property type="nucleotide sequence ID" value="NZ_JBHTIT010000001.1"/>
</dbReference>
<dbReference type="InterPro" id="IPR007624">
    <property type="entry name" value="RNA_pol_sigma70_r3"/>
</dbReference>
<comment type="similarity">
    <text evidence="5">Belongs to the sigma-70 factor family.</text>
</comment>
<keyword evidence="2 5" id="KW-0731">Sigma factor</keyword>
<name>A0ABW3HGQ8_9GAMM</name>
<dbReference type="CDD" id="cd06171">
    <property type="entry name" value="Sigma70_r4"/>
    <property type="match status" value="1"/>
</dbReference>